<feature type="transmembrane region" description="Helical" evidence="6">
    <location>
        <begin position="228"/>
        <end position="247"/>
    </location>
</feature>
<name>A0A553PL49_TIGCA</name>
<dbReference type="GO" id="GO:0022857">
    <property type="term" value="F:transmembrane transporter activity"/>
    <property type="evidence" value="ECO:0007669"/>
    <property type="project" value="InterPro"/>
</dbReference>
<dbReference type="PANTHER" id="PTHR48021:SF1">
    <property type="entry name" value="GH07001P-RELATED"/>
    <property type="match status" value="1"/>
</dbReference>
<comment type="caution">
    <text evidence="8">The sequence shown here is derived from an EMBL/GenBank/DDBJ whole genome shotgun (WGS) entry which is preliminary data.</text>
</comment>
<feature type="transmembrane region" description="Helical" evidence="6">
    <location>
        <begin position="149"/>
        <end position="166"/>
    </location>
</feature>
<evidence type="ECO:0000256" key="1">
    <source>
        <dbReference type="ARBA" id="ARBA00004141"/>
    </source>
</evidence>
<dbReference type="SUPFAM" id="SSF103473">
    <property type="entry name" value="MFS general substrate transporter"/>
    <property type="match status" value="1"/>
</dbReference>
<feature type="transmembrane region" description="Helical" evidence="6">
    <location>
        <begin position="357"/>
        <end position="377"/>
    </location>
</feature>
<feature type="transmembrane region" description="Helical" evidence="6">
    <location>
        <begin position="479"/>
        <end position="498"/>
    </location>
</feature>
<comment type="subcellular location">
    <subcellularLocation>
        <location evidence="1">Membrane</location>
        <topology evidence="1">Multi-pass membrane protein</topology>
    </subcellularLocation>
</comment>
<evidence type="ECO:0000259" key="7">
    <source>
        <dbReference type="PROSITE" id="PS50850"/>
    </source>
</evidence>
<keyword evidence="9" id="KW-1185">Reference proteome</keyword>
<feature type="compositionally biased region" description="Basic residues" evidence="5">
    <location>
        <begin position="1"/>
        <end position="11"/>
    </location>
</feature>
<dbReference type="Pfam" id="PF00083">
    <property type="entry name" value="Sugar_tr"/>
    <property type="match status" value="1"/>
</dbReference>
<dbReference type="InterPro" id="IPR020846">
    <property type="entry name" value="MFS_dom"/>
</dbReference>
<dbReference type="PROSITE" id="PS50850">
    <property type="entry name" value="MFS"/>
    <property type="match status" value="1"/>
</dbReference>
<reference evidence="8 9" key="1">
    <citation type="journal article" date="2018" name="Nat. Ecol. Evol.">
        <title>Genomic signatures of mitonuclear coevolution across populations of Tigriopus californicus.</title>
        <authorList>
            <person name="Barreto F.S."/>
            <person name="Watson E.T."/>
            <person name="Lima T.G."/>
            <person name="Willett C.S."/>
            <person name="Edmands S."/>
            <person name="Li W."/>
            <person name="Burton R.S."/>
        </authorList>
    </citation>
    <scope>NUCLEOTIDE SEQUENCE [LARGE SCALE GENOMIC DNA]</scope>
    <source>
        <strain evidence="8 9">San Diego</strain>
    </source>
</reference>
<keyword evidence="4 6" id="KW-0472">Membrane</keyword>
<keyword evidence="2 6" id="KW-0812">Transmembrane</keyword>
<proteinExistence type="predicted"/>
<organism evidence="8 9">
    <name type="scientific">Tigriopus californicus</name>
    <name type="common">Marine copepod</name>
    <dbReference type="NCBI Taxonomy" id="6832"/>
    <lineage>
        <taxon>Eukaryota</taxon>
        <taxon>Metazoa</taxon>
        <taxon>Ecdysozoa</taxon>
        <taxon>Arthropoda</taxon>
        <taxon>Crustacea</taxon>
        <taxon>Multicrustacea</taxon>
        <taxon>Hexanauplia</taxon>
        <taxon>Copepoda</taxon>
        <taxon>Harpacticoida</taxon>
        <taxon>Harpacticidae</taxon>
        <taxon>Tigriopus</taxon>
    </lineage>
</organism>
<feature type="transmembrane region" description="Helical" evidence="6">
    <location>
        <begin position="384"/>
        <end position="405"/>
    </location>
</feature>
<dbReference type="Gene3D" id="1.20.1250.20">
    <property type="entry name" value="MFS general substrate transporter like domains"/>
    <property type="match status" value="1"/>
</dbReference>
<feature type="transmembrane region" description="Helical" evidence="6">
    <location>
        <begin position="411"/>
        <end position="436"/>
    </location>
</feature>
<evidence type="ECO:0000256" key="3">
    <source>
        <dbReference type="ARBA" id="ARBA00022989"/>
    </source>
</evidence>
<feature type="region of interest" description="Disordered" evidence="5">
    <location>
        <begin position="1"/>
        <end position="37"/>
    </location>
</feature>
<keyword evidence="3 6" id="KW-1133">Transmembrane helix</keyword>
<protein>
    <recommendedName>
        <fullName evidence="7">Major facilitator superfamily (MFS) profile domain-containing protein</fullName>
    </recommendedName>
</protein>
<evidence type="ECO:0000256" key="2">
    <source>
        <dbReference type="ARBA" id="ARBA00022692"/>
    </source>
</evidence>
<evidence type="ECO:0000256" key="4">
    <source>
        <dbReference type="ARBA" id="ARBA00023136"/>
    </source>
</evidence>
<dbReference type="PANTHER" id="PTHR48021">
    <property type="match status" value="1"/>
</dbReference>
<evidence type="ECO:0000256" key="6">
    <source>
        <dbReference type="SAM" id="Phobius"/>
    </source>
</evidence>
<dbReference type="InterPro" id="IPR036259">
    <property type="entry name" value="MFS_trans_sf"/>
</dbReference>
<dbReference type="OMA" id="WAQCGLM"/>
<evidence type="ECO:0000313" key="9">
    <source>
        <dbReference type="Proteomes" id="UP000318571"/>
    </source>
</evidence>
<dbReference type="GO" id="GO:0016020">
    <property type="term" value="C:membrane"/>
    <property type="evidence" value="ECO:0007669"/>
    <property type="project" value="UniProtKB-SubCell"/>
</dbReference>
<dbReference type="AlphaFoldDB" id="A0A553PL49"/>
<accession>A0A553PL49</accession>
<evidence type="ECO:0000256" key="5">
    <source>
        <dbReference type="SAM" id="MobiDB-lite"/>
    </source>
</evidence>
<feature type="compositionally biased region" description="Polar residues" evidence="5">
    <location>
        <begin position="21"/>
        <end position="31"/>
    </location>
</feature>
<feature type="domain" description="Major facilitator superfamily (MFS) profile" evidence="7">
    <location>
        <begin position="54"/>
        <end position="502"/>
    </location>
</feature>
<gene>
    <name evidence="8" type="ORF">TCAL_01675</name>
</gene>
<dbReference type="Proteomes" id="UP000318571">
    <property type="component" value="Chromosome 11"/>
</dbReference>
<dbReference type="InterPro" id="IPR050549">
    <property type="entry name" value="MFS_Trehalose_Transporter"/>
</dbReference>
<dbReference type="OrthoDB" id="6339427at2759"/>
<dbReference type="InterPro" id="IPR005828">
    <property type="entry name" value="MFS_sugar_transport-like"/>
</dbReference>
<dbReference type="EMBL" id="VCGU01000003">
    <property type="protein sequence ID" value="TRY78417.1"/>
    <property type="molecule type" value="Genomic_DNA"/>
</dbReference>
<dbReference type="STRING" id="6832.A0A553PL49"/>
<feature type="transmembrane region" description="Helical" evidence="6">
    <location>
        <begin position="315"/>
        <end position="337"/>
    </location>
</feature>
<evidence type="ECO:0000313" key="8">
    <source>
        <dbReference type="EMBL" id="TRY78417.1"/>
    </source>
</evidence>
<sequence length="537" mass="58775">MKTASNKHKHNKNNEHPTPNLGETPSKSVGSSDGCVEDEENNAFQGSLWRQIGAVMVVSSTNFLQGCSLPTASLASAQLSLLSSDLCDRNNGSVLGCPTRGHHFLYQLDDLQISEDDITLVEISWLLGHLVSAVTSNPIAEIIGRKKSLVIDVIAFMCGFLLMALGDSVLQLCIGRLLLGYPLVSSVYLCEIVHPDIRGLSGGTYSTLNAVGYSLTLLLGAVLPSWRLALLILAILHLPILVLIIFVPESPTWLIRKGRVDEAELALKRLRGATVHHAKEFSDLKFQVTHNFKRDDDSANSNIMNVFKSMTRKNFLLPFFYLFVLYVGIGWSGVTFITYNSIQLFQEEHLLFVDKYYISFLVSLIKIPGGFVGIILMNFLPRSMVLQSTGLLVAVSHILMGLVYLSLIPKWWALVAITGAFFGCSAGYLTCAHLILGELLPANLRSIGVGLISASESVSTIVQTVASDSVIDHIGRSGLFFVFAGVVSASVFHAHFLMPETSGLTLEEIENVWLEHEQPGLLNRRLSCRFNTPLSAG</sequence>